<name>A0A3G2KEA2_9CAUD</name>
<accession>A0A3G2KEA2</accession>
<evidence type="ECO:0000313" key="3">
    <source>
        <dbReference type="Proteomes" id="UP000277028"/>
    </source>
</evidence>
<feature type="compositionally biased region" description="Basic and acidic residues" evidence="1">
    <location>
        <begin position="113"/>
        <end position="125"/>
    </location>
</feature>
<reference evidence="2 3" key="1">
    <citation type="submission" date="2018-09" db="EMBL/GenBank/DDBJ databases">
        <authorList>
            <person name="Rimple P.A."/>
            <person name="Stoner T.H."/>
            <person name="Garlena R.A."/>
            <person name="Russell D.A."/>
            <person name="Pope W.H."/>
            <person name="Jacobs-Sera D."/>
            <person name="Hatfull G.F."/>
        </authorList>
    </citation>
    <scope>NUCLEOTIDE SEQUENCE [LARGE SCALE GENOMIC DNA]</scope>
</reference>
<dbReference type="RefSeq" id="YP_009815245.1">
    <property type="nucleotide sequence ID" value="NC_048091.1"/>
</dbReference>
<gene>
    <name evidence="2" type="primary">43</name>
    <name evidence="2" type="ORF">PBI_BRIDGETTE_43</name>
</gene>
<dbReference type="KEGG" id="vg:55006466"/>
<dbReference type="GeneID" id="55006466"/>
<evidence type="ECO:0000313" key="2">
    <source>
        <dbReference type="EMBL" id="AYN57309.1"/>
    </source>
</evidence>
<dbReference type="Proteomes" id="UP000277028">
    <property type="component" value="Segment"/>
</dbReference>
<dbReference type="EMBL" id="MH834603">
    <property type="protein sequence ID" value="AYN57309.1"/>
    <property type="molecule type" value="Genomic_DNA"/>
</dbReference>
<feature type="region of interest" description="Disordered" evidence="1">
    <location>
        <begin position="102"/>
        <end position="125"/>
    </location>
</feature>
<organism evidence="2 3">
    <name type="scientific">Arthrobacter phage Bridgette</name>
    <dbReference type="NCBI Taxonomy" id="2419949"/>
    <lineage>
        <taxon>Viruses</taxon>
        <taxon>Duplodnaviria</taxon>
        <taxon>Heunggongvirae</taxon>
        <taxon>Uroviricota</taxon>
        <taxon>Caudoviricetes</taxon>
        <taxon>Bridgettevirus</taxon>
        <taxon>Bridgettevirus bridgette</taxon>
    </lineage>
</organism>
<evidence type="ECO:0000256" key="1">
    <source>
        <dbReference type="SAM" id="MobiDB-lite"/>
    </source>
</evidence>
<protein>
    <submittedName>
        <fullName evidence="2">Uncharacterized protein</fullName>
    </submittedName>
</protein>
<proteinExistence type="predicted"/>
<sequence length="125" mass="14105">MRKNREPLPVTALPLADFGYDFGPLDAAPTEAIHTDHLGPIITAAQMRELGELGEETIKEMQDRMDQESKPSGRHAADRVSYEDAWAKRYWRSQAGIERGRLDKGMARHRAHREPFAVEPPKDAA</sequence>
<keyword evidence="3" id="KW-1185">Reference proteome</keyword>